<protein>
    <recommendedName>
        <fullName evidence="5">Peptidase A1 domain-containing protein</fullName>
    </recommendedName>
</protein>
<keyword evidence="3" id="KW-0472">Membrane</keyword>
<dbReference type="InterPro" id="IPR021109">
    <property type="entry name" value="Peptidase_aspartic_dom_sf"/>
</dbReference>
<evidence type="ECO:0000259" key="5">
    <source>
        <dbReference type="PROSITE" id="PS51767"/>
    </source>
</evidence>
<dbReference type="PANTHER" id="PTHR47966">
    <property type="entry name" value="BETA-SITE APP-CLEAVING ENZYME, ISOFORM A-RELATED"/>
    <property type="match status" value="1"/>
</dbReference>
<sequence>MRSRRWRPSALGVLSLFLFLAFSTAAVLFDNDQNDDDSNGGLHFSIQEHTRWDRIQRRDGGVTTSVGLGDFRDVTYLINIRIGAKDTPLVLDTGSADVWVVSDTCGTTCTPGSGIGVPLYPQASFKPSGLDARLSYGDSQTGTHAFGLIGRDAMSLGGAGGDAGSLSFPEQYFAAINETTTTVLTTGAAGIFGMGFPLSSFIWYELYNKAITDSGVHPARKRDTKTNTYGSLPLNRIPALQAPSPSSLPSRFTRRQSPSPLSSTNAILTSFTETGPFMARLAMSGALAIPMFSFRLPRAAIDPSTASSPNSPPASGGGMSTFSSPASSTPSSITGDGVLSLGALPPGVTNDSMTWVGVRRYTPAQQGLPPPPDSPDEVYPMAWEVFIEDVFLDGVRLPRSVLNQTDFGYSALLDTGNSLLRGPPDVVSTIISRLATTFSSSPSTTSPSPPSSFPCNIPHTLAFQIGGTLFPIDPRDLIAPAAPNSTALCVANLVPTDTPIEGTEFLHSWSLGSPFLKSVVAAFHFGNITHPSQDAPRIGLRSTVPPDADERLREAVARATAAGAFPAATIPAPVGALGAATSTALDAPGVTATGTVPAPLVPSASAIPGVAQKNSARCRTLATQSYMATITVTTTFGLFGLGLWSLGF</sequence>
<gene>
    <name evidence="6" type="ORF">HGRIS_014338</name>
</gene>
<dbReference type="InterPro" id="IPR033121">
    <property type="entry name" value="PEPTIDASE_A1"/>
</dbReference>
<keyword evidence="7" id="KW-1185">Reference proteome</keyword>
<dbReference type="InterPro" id="IPR001461">
    <property type="entry name" value="Aspartic_peptidase_A1"/>
</dbReference>
<dbReference type="PRINTS" id="PR00792">
    <property type="entry name" value="PEPSIN"/>
</dbReference>
<feature type="chain" id="PRO_5045044815" description="Peptidase A1 domain-containing protein" evidence="4">
    <location>
        <begin position="26"/>
        <end position="648"/>
    </location>
</feature>
<feature type="compositionally biased region" description="Low complexity" evidence="2">
    <location>
        <begin position="238"/>
        <end position="250"/>
    </location>
</feature>
<evidence type="ECO:0000313" key="7">
    <source>
        <dbReference type="Proteomes" id="UP001556367"/>
    </source>
</evidence>
<feature type="region of interest" description="Disordered" evidence="2">
    <location>
        <begin position="303"/>
        <end position="338"/>
    </location>
</feature>
<feature type="compositionally biased region" description="Low complexity" evidence="2">
    <location>
        <begin position="320"/>
        <end position="332"/>
    </location>
</feature>
<feature type="domain" description="Peptidase A1" evidence="5">
    <location>
        <begin position="76"/>
        <end position="541"/>
    </location>
</feature>
<dbReference type="PROSITE" id="PS51767">
    <property type="entry name" value="PEPTIDASE_A1"/>
    <property type="match status" value="1"/>
</dbReference>
<keyword evidence="4" id="KW-0732">Signal</keyword>
<feature type="region of interest" description="Disordered" evidence="2">
    <location>
        <begin position="215"/>
        <end position="265"/>
    </location>
</feature>
<dbReference type="CDD" id="cd05471">
    <property type="entry name" value="pepsin_like"/>
    <property type="match status" value="1"/>
</dbReference>
<evidence type="ECO:0000313" key="6">
    <source>
        <dbReference type="EMBL" id="KAL0959031.1"/>
    </source>
</evidence>
<evidence type="ECO:0000256" key="1">
    <source>
        <dbReference type="ARBA" id="ARBA00007447"/>
    </source>
</evidence>
<organism evidence="6 7">
    <name type="scientific">Hohenbuehelia grisea</name>
    <dbReference type="NCBI Taxonomy" id="104357"/>
    <lineage>
        <taxon>Eukaryota</taxon>
        <taxon>Fungi</taxon>
        <taxon>Dikarya</taxon>
        <taxon>Basidiomycota</taxon>
        <taxon>Agaricomycotina</taxon>
        <taxon>Agaricomycetes</taxon>
        <taxon>Agaricomycetidae</taxon>
        <taxon>Agaricales</taxon>
        <taxon>Pleurotineae</taxon>
        <taxon>Pleurotaceae</taxon>
        <taxon>Hohenbuehelia</taxon>
    </lineage>
</organism>
<dbReference type="SUPFAM" id="SSF50630">
    <property type="entry name" value="Acid proteases"/>
    <property type="match status" value="1"/>
</dbReference>
<accession>A0ABR3JTX9</accession>
<dbReference type="Pfam" id="PF00026">
    <property type="entry name" value="Asp"/>
    <property type="match status" value="2"/>
</dbReference>
<feature type="transmembrane region" description="Helical" evidence="3">
    <location>
        <begin position="626"/>
        <end position="646"/>
    </location>
</feature>
<name>A0ABR3JTX9_9AGAR</name>
<dbReference type="Proteomes" id="UP001556367">
    <property type="component" value="Unassembled WGS sequence"/>
</dbReference>
<keyword evidence="3" id="KW-1133">Transmembrane helix</keyword>
<evidence type="ECO:0000256" key="3">
    <source>
        <dbReference type="SAM" id="Phobius"/>
    </source>
</evidence>
<dbReference type="PANTHER" id="PTHR47966:SF51">
    <property type="entry name" value="BETA-SITE APP-CLEAVING ENZYME, ISOFORM A-RELATED"/>
    <property type="match status" value="1"/>
</dbReference>
<dbReference type="EMBL" id="JASNQZ010000003">
    <property type="protein sequence ID" value="KAL0959031.1"/>
    <property type="molecule type" value="Genomic_DNA"/>
</dbReference>
<reference evidence="7" key="1">
    <citation type="submission" date="2024-06" db="EMBL/GenBank/DDBJ databases">
        <title>Multi-omics analyses provide insights into the biosynthesis of the anticancer antibiotic pleurotin in Hohenbuehelia grisea.</title>
        <authorList>
            <person name="Weaver J.A."/>
            <person name="Alberti F."/>
        </authorList>
    </citation>
    <scope>NUCLEOTIDE SEQUENCE [LARGE SCALE GENOMIC DNA]</scope>
    <source>
        <strain evidence="7">T-177</strain>
    </source>
</reference>
<dbReference type="Gene3D" id="2.40.70.10">
    <property type="entry name" value="Acid Proteases"/>
    <property type="match status" value="2"/>
</dbReference>
<dbReference type="InterPro" id="IPR034164">
    <property type="entry name" value="Pepsin-like_dom"/>
</dbReference>
<keyword evidence="3" id="KW-0812">Transmembrane</keyword>
<comment type="caution">
    <text evidence="6">The sequence shown here is derived from an EMBL/GenBank/DDBJ whole genome shotgun (WGS) entry which is preliminary data.</text>
</comment>
<comment type="similarity">
    <text evidence="1">Belongs to the peptidase A1 family.</text>
</comment>
<feature type="compositionally biased region" description="Polar residues" evidence="2">
    <location>
        <begin position="255"/>
        <end position="265"/>
    </location>
</feature>
<proteinExistence type="inferred from homology"/>
<feature type="signal peptide" evidence="4">
    <location>
        <begin position="1"/>
        <end position="25"/>
    </location>
</feature>
<evidence type="ECO:0000256" key="2">
    <source>
        <dbReference type="SAM" id="MobiDB-lite"/>
    </source>
</evidence>
<evidence type="ECO:0000256" key="4">
    <source>
        <dbReference type="SAM" id="SignalP"/>
    </source>
</evidence>